<feature type="signal peptide" evidence="2">
    <location>
        <begin position="1"/>
        <end position="22"/>
    </location>
</feature>
<dbReference type="eggNOG" id="ENOG5032KRH">
    <property type="taxonomic scope" value="Bacteria"/>
</dbReference>
<dbReference type="RefSeq" id="WP_014351989.1">
    <property type="nucleotide sequence ID" value="NC_016887.1"/>
</dbReference>
<feature type="region of interest" description="Disordered" evidence="1">
    <location>
        <begin position="25"/>
        <end position="84"/>
    </location>
</feature>
<evidence type="ECO:0008006" key="5">
    <source>
        <dbReference type="Google" id="ProtNLM"/>
    </source>
</evidence>
<name>H6R419_NOCCG</name>
<feature type="compositionally biased region" description="Pro residues" evidence="1">
    <location>
        <begin position="54"/>
        <end position="83"/>
    </location>
</feature>
<feature type="chain" id="PRO_5003606618" description="Lipoprotein" evidence="2">
    <location>
        <begin position="23"/>
        <end position="277"/>
    </location>
</feature>
<evidence type="ECO:0000256" key="2">
    <source>
        <dbReference type="SAM" id="SignalP"/>
    </source>
</evidence>
<dbReference type="KEGG" id="ncy:NOCYR_3770"/>
<feature type="compositionally biased region" description="Low complexity" evidence="1">
    <location>
        <begin position="25"/>
        <end position="53"/>
    </location>
</feature>
<dbReference type="AlphaFoldDB" id="H6R419"/>
<dbReference type="PROSITE" id="PS51257">
    <property type="entry name" value="PROKAR_LIPOPROTEIN"/>
    <property type="match status" value="1"/>
</dbReference>
<gene>
    <name evidence="3" type="ordered locus">NOCYR_3770</name>
</gene>
<dbReference type="Proteomes" id="UP000008190">
    <property type="component" value="Chromosome"/>
</dbReference>
<keyword evidence="4" id="KW-1185">Reference proteome</keyword>
<evidence type="ECO:0000313" key="4">
    <source>
        <dbReference type="Proteomes" id="UP000008190"/>
    </source>
</evidence>
<accession>H6R419</accession>
<evidence type="ECO:0000256" key="1">
    <source>
        <dbReference type="SAM" id="MobiDB-lite"/>
    </source>
</evidence>
<evidence type="ECO:0000313" key="3">
    <source>
        <dbReference type="EMBL" id="CCF64533.1"/>
    </source>
</evidence>
<organism evidence="3 4">
    <name type="scientific">Nocardia cyriacigeorgica (strain GUH-2)</name>
    <dbReference type="NCBI Taxonomy" id="1127134"/>
    <lineage>
        <taxon>Bacteria</taxon>
        <taxon>Bacillati</taxon>
        <taxon>Actinomycetota</taxon>
        <taxon>Actinomycetes</taxon>
        <taxon>Mycobacteriales</taxon>
        <taxon>Nocardiaceae</taxon>
        <taxon>Nocardia</taxon>
    </lineage>
</organism>
<protein>
    <recommendedName>
        <fullName evidence="5">Lipoprotein</fullName>
    </recommendedName>
</protein>
<keyword evidence="2" id="KW-0732">Signal</keyword>
<dbReference type="EMBL" id="FO082843">
    <property type="protein sequence ID" value="CCF64533.1"/>
    <property type="molecule type" value="Genomic_DNA"/>
</dbReference>
<reference evidence="3 4" key="1">
    <citation type="journal article" date="2012" name="J. Bacteriol.">
        <title>Genome sequence of the human- and animal-pathogenic strain Nocardia cyriacigeorgica GUH-2.</title>
        <authorList>
            <person name="Zoropogui A."/>
            <person name="Pujic P."/>
            <person name="Normand P."/>
            <person name="Barbe V."/>
            <person name="Beaman B."/>
            <person name="Beaman L."/>
            <person name="Boiron P."/>
            <person name="Colinon C."/>
            <person name="Deredjian A."/>
            <person name="Graindorge A."/>
            <person name="Mangenot S."/>
            <person name="Nazaret S."/>
            <person name="Neto M."/>
            <person name="Petit S."/>
            <person name="Roche D."/>
            <person name="Vallenet D."/>
            <person name="Rodriguez-Nava V."/>
            <person name="Richard Y."/>
            <person name="Cournoyer B."/>
            <person name="Blaha D."/>
        </authorList>
    </citation>
    <scope>NUCLEOTIDE SEQUENCE [LARGE SCALE GENOMIC DNA]</scope>
    <source>
        <strain evidence="3 4">GUH-2</strain>
    </source>
</reference>
<sequence length="277" mass="28652">MRAIMHTVFGLAAAAALLTACGDDSGTAGTATSASPGATSATTPGPAVATPAPFRIPPLNGPPEPARPQQPPGAPSQPVPPPAQAYGTAVIRTQTLSGVGVPAVPVNVRLVQPCDPATRDIPVGETTEVLRRDGVTDASGVTSFEVPVGCYYFGMDPPPGTTPVPEGMHSLFITRAGETVDGTLRFEEPGLPPPCAAETIERDLGVGPELANASATVSDCDGRWAIIVWDTPGDSQRLVRHDGTTWSTYVAFPHETCWSQAVADGVPGRFEKYFPAC</sequence>
<proteinExistence type="predicted"/>
<dbReference type="HOGENOM" id="CLU_087590_0_0_11"/>